<evidence type="ECO:0000256" key="2">
    <source>
        <dbReference type="SAM" id="SignalP"/>
    </source>
</evidence>
<sequence length="336" mass="35118">MNDRASRPHRLRRTAPALALAFLMSGAPFAACGDSPAPAAAPSSGSRQEGFPVTVTNCGRTLHFDQAPSRIVSGWPTSTDLLAALGLTDRVVGQYNTGNGTAGSTYAEAVADIPVLSDAAPSRERLLAARPDLIWADGSYLFDGQQLPTIDELAAQGTQVMILSGFCTDDATRARVADVRTDLAALGQIFGVETRAQELTGQIDTRLAAVAAKVNATRPVPIAMISSFGGAIYTYEGVYSDIATRAGAINIYAGTLPAGQYYGELSKESLLQKNPGTLVYLLSGAETETAARTTLTETLSAVTAVRTGRVVFLPQWNSTNLAGVDGVETLAAALHP</sequence>
<dbReference type="PANTHER" id="PTHR30535">
    <property type="entry name" value="VITAMIN B12-BINDING PROTEIN"/>
    <property type="match status" value="1"/>
</dbReference>
<dbReference type="Proteomes" id="UP000198802">
    <property type="component" value="Unassembled WGS sequence"/>
</dbReference>
<feature type="chain" id="PRO_5006626212" evidence="2">
    <location>
        <begin position="31"/>
        <end position="336"/>
    </location>
</feature>
<evidence type="ECO:0000313" key="4">
    <source>
        <dbReference type="EMBL" id="CUU54912.1"/>
    </source>
</evidence>
<dbReference type="PROSITE" id="PS50983">
    <property type="entry name" value="FE_B12_PBP"/>
    <property type="match status" value="1"/>
</dbReference>
<evidence type="ECO:0000256" key="1">
    <source>
        <dbReference type="ARBA" id="ARBA00008814"/>
    </source>
</evidence>
<evidence type="ECO:0000313" key="5">
    <source>
        <dbReference type="Proteomes" id="UP000198802"/>
    </source>
</evidence>
<accession>A0A0S4QH54</accession>
<proteinExistence type="inferred from homology"/>
<protein>
    <submittedName>
        <fullName evidence="4">Iron complex transport system substrate-binding protein</fullName>
    </submittedName>
</protein>
<dbReference type="Pfam" id="PF01497">
    <property type="entry name" value="Peripla_BP_2"/>
    <property type="match status" value="1"/>
</dbReference>
<keyword evidence="5" id="KW-1185">Reference proteome</keyword>
<dbReference type="SUPFAM" id="SSF53807">
    <property type="entry name" value="Helical backbone' metal receptor"/>
    <property type="match status" value="1"/>
</dbReference>
<comment type="similarity">
    <text evidence="1">Belongs to the bacterial solute-binding protein 8 family.</text>
</comment>
<dbReference type="PANTHER" id="PTHR30535:SF7">
    <property type="entry name" value="IRON(III) DICITRATE-BINDING PROTEIN"/>
    <property type="match status" value="1"/>
</dbReference>
<gene>
    <name evidence="4" type="ORF">Ga0074812_103402</name>
</gene>
<keyword evidence="2" id="KW-0732">Signal</keyword>
<feature type="signal peptide" evidence="2">
    <location>
        <begin position="1"/>
        <end position="30"/>
    </location>
</feature>
<evidence type="ECO:0000259" key="3">
    <source>
        <dbReference type="PROSITE" id="PS50983"/>
    </source>
</evidence>
<organism evidence="4 5">
    <name type="scientific">Parafrankia irregularis</name>
    <dbReference type="NCBI Taxonomy" id="795642"/>
    <lineage>
        <taxon>Bacteria</taxon>
        <taxon>Bacillati</taxon>
        <taxon>Actinomycetota</taxon>
        <taxon>Actinomycetes</taxon>
        <taxon>Frankiales</taxon>
        <taxon>Frankiaceae</taxon>
        <taxon>Parafrankia</taxon>
    </lineage>
</organism>
<reference evidence="5" key="1">
    <citation type="submission" date="2015-11" db="EMBL/GenBank/DDBJ databases">
        <authorList>
            <person name="Varghese N."/>
        </authorList>
    </citation>
    <scope>NUCLEOTIDE SEQUENCE [LARGE SCALE GENOMIC DNA]</scope>
    <source>
        <strain evidence="5">DSM 45899</strain>
    </source>
</reference>
<feature type="domain" description="Fe/B12 periplasmic-binding" evidence="3">
    <location>
        <begin position="70"/>
        <end position="336"/>
    </location>
</feature>
<dbReference type="AlphaFoldDB" id="A0A0S4QH54"/>
<dbReference type="EMBL" id="FAOZ01000003">
    <property type="protein sequence ID" value="CUU54912.1"/>
    <property type="molecule type" value="Genomic_DNA"/>
</dbReference>
<dbReference type="RefSeq" id="WP_242666113.1">
    <property type="nucleotide sequence ID" value="NZ_FAOZ01000003.1"/>
</dbReference>
<dbReference type="InterPro" id="IPR002491">
    <property type="entry name" value="ABC_transptr_periplasmic_BD"/>
</dbReference>
<name>A0A0S4QH54_9ACTN</name>
<dbReference type="Gene3D" id="3.40.50.1980">
    <property type="entry name" value="Nitrogenase molybdenum iron protein domain"/>
    <property type="match status" value="2"/>
</dbReference>
<dbReference type="InterPro" id="IPR050902">
    <property type="entry name" value="ABC_Transporter_SBP"/>
</dbReference>